<dbReference type="Proteomes" id="UP000250642">
    <property type="component" value="Unassembled WGS sequence"/>
</dbReference>
<evidence type="ECO:0000313" key="3">
    <source>
        <dbReference type="EMBL" id="RAW11721.1"/>
    </source>
</evidence>
<accession>A0A329QIH2</accession>
<reference evidence="3 4" key="1">
    <citation type="submission" date="2018-04" db="EMBL/GenBank/DDBJ databases">
        <title>Paenibacillus taichungensis Genome sequencing and assembly.</title>
        <authorList>
            <person name="Xu J."/>
            <person name="Rensing C."/>
            <person name="Mazhar H.S."/>
        </authorList>
    </citation>
    <scope>NUCLEOTIDE SEQUENCE [LARGE SCALE GENOMIC DNA]</scope>
    <source>
        <strain evidence="3 4">NC1</strain>
    </source>
</reference>
<dbReference type="SUPFAM" id="SSF53448">
    <property type="entry name" value="Nucleotide-diphospho-sugar transferases"/>
    <property type="match status" value="2"/>
</dbReference>
<organism evidence="3 4">
    <name type="scientific">Paenibacillus taichungensis</name>
    <dbReference type="NCBI Taxonomy" id="484184"/>
    <lineage>
        <taxon>Bacteria</taxon>
        <taxon>Bacillati</taxon>
        <taxon>Bacillota</taxon>
        <taxon>Bacilli</taxon>
        <taxon>Bacillales</taxon>
        <taxon>Paenibacillaceae</taxon>
        <taxon>Paenibacillus</taxon>
    </lineage>
</organism>
<evidence type="ECO:0000259" key="2">
    <source>
        <dbReference type="Pfam" id="PF00535"/>
    </source>
</evidence>
<dbReference type="SUPFAM" id="SSF48452">
    <property type="entry name" value="TPR-like"/>
    <property type="match status" value="1"/>
</dbReference>
<dbReference type="PANTHER" id="PTHR43630">
    <property type="entry name" value="POLY-BETA-1,6-N-ACETYL-D-GLUCOSAMINE SYNTHASE"/>
    <property type="match status" value="1"/>
</dbReference>
<feature type="region of interest" description="Disordered" evidence="1">
    <location>
        <begin position="1"/>
        <end position="26"/>
    </location>
</feature>
<evidence type="ECO:0000256" key="1">
    <source>
        <dbReference type="SAM" id="MobiDB-lite"/>
    </source>
</evidence>
<keyword evidence="3" id="KW-0808">Transferase</keyword>
<dbReference type="Gene3D" id="3.90.550.10">
    <property type="entry name" value="Spore Coat Polysaccharide Biosynthesis Protein SpsA, Chain A"/>
    <property type="match status" value="2"/>
</dbReference>
<protein>
    <submittedName>
        <fullName evidence="3">Glycosyltransferase</fullName>
    </submittedName>
</protein>
<dbReference type="InterPro" id="IPR001173">
    <property type="entry name" value="Glyco_trans_2-like"/>
</dbReference>
<comment type="caution">
    <text evidence="3">The sequence shown here is derived from an EMBL/GenBank/DDBJ whole genome shotgun (WGS) entry which is preliminary data.</text>
</comment>
<dbReference type="InterPro" id="IPR029044">
    <property type="entry name" value="Nucleotide-diphossugar_trans"/>
</dbReference>
<dbReference type="EMBL" id="QEVW01000017">
    <property type="protein sequence ID" value="RAW11721.1"/>
    <property type="molecule type" value="Genomic_DNA"/>
</dbReference>
<dbReference type="GO" id="GO:0016740">
    <property type="term" value="F:transferase activity"/>
    <property type="evidence" value="ECO:0007669"/>
    <property type="project" value="UniProtKB-KW"/>
</dbReference>
<dbReference type="CDD" id="cd02511">
    <property type="entry name" value="Beta4Glucosyltransferase"/>
    <property type="match status" value="1"/>
</dbReference>
<feature type="domain" description="Glycosyltransferase 2-like" evidence="2">
    <location>
        <begin position="314"/>
        <end position="433"/>
    </location>
</feature>
<dbReference type="PANTHER" id="PTHR43630:SF2">
    <property type="entry name" value="GLYCOSYLTRANSFERASE"/>
    <property type="match status" value="1"/>
</dbReference>
<sequence length="673" mass="78042">MQSQDSCNGWNKGRRTLDLKKEKEKGKEVPKEKILIASPVRQTAPVLREFLQSLESLERTTVMTDYLFVDDNEEEAASNMLHEFALRHEGNFLDANVDEEDANQGKGIYNKDEGGHYWRDEQIWRVAGLKNRILAYARDREYDAVFLIDSDLVLHPRSLEQLVSNRKEIISNIFWTRWQPGTREMPQVWLQDEYALFRKGGKRNPEEEAEDEGTQTDAFLRQLRTPGCFEVGGLGACTLIRRNVLESGVSYDQIPNVSFWGEDRHFCIRAQALGFRLYVDTHFPAYHIYRLSELPGVAAFNRRAIRGEESISISLCMIVKNEEASLARCLDSVNGIADEIVIVDTGSTDQTRQIAARYTERIIDFEWVDDFAAARNFAFEQAKSEYILWLDADDVFEADDRVKLIELKRSLDPAVDSVTMDYHLSFTAEGQVAYSLRRNRLVRRDRNYRWIGAVHEYLEVAGHLLHSDVAVTHKKDKEYTDRNLKIYRKREQAGEEFSPRDLYYFGNELRDHGHLEDAVQYYGKFLDTGLGWVEDQIAACQKIADCEVALEHSEKEVSALLRSFAFDLPRAEICCRLGGYFADRTDYRKALYWYDQATRAVRPTDPMVVLNEAAWTWMPHLQLCVCYDRMGNRAKAKEHNDIALMYHPTHPSMLYNDKYFKDLEKKDNVLENA</sequence>
<feature type="compositionally biased region" description="Basic and acidic residues" evidence="1">
    <location>
        <begin position="15"/>
        <end position="26"/>
    </location>
</feature>
<evidence type="ECO:0000313" key="4">
    <source>
        <dbReference type="Proteomes" id="UP000250642"/>
    </source>
</evidence>
<dbReference type="Pfam" id="PF03452">
    <property type="entry name" value="Anp1"/>
    <property type="match status" value="1"/>
</dbReference>
<dbReference type="Gene3D" id="1.25.40.10">
    <property type="entry name" value="Tetratricopeptide repeat domain"/>
    <property type="match status" value="1"/>
</dbReference>
<name>A0A329QIH2_9BACL</name>
<dbReference type="InterPro" id="IPR011990">
    <property type="entry name" value="TPR-like_helical_dom_sf"/>
</dbReference>
<dbReference type="AlphaFoldDB" id="A0A329QIH2"/>
<dbReference type="Pfam" id="PF00535">
    <property type="entry name" value="Glycos_transf_2"/>
    <property type="match status" value="1"/>
</dbReference>
<gene>
    <name evidence="3" type="ORF">DC345_24355</name>
</gene>
<proteinExistence type="predicted"/>